<dbReference type="AlphaFoldDB" id="A0A2P2KFG5"/>
<accession>A0A2P2KFG5</accession>
<feature type="compositionally biased region" description="Polar residues" evidence="1">
    <location>
        <begin position="24"/>
        <end position="36"/>
    </location>
</feature>
<name>A0A2P2KFG5_RHIMU</name>
<feature type="region of interest" description="Disordered" evidence="1">
    <location>
        <begin position="1"/>
        <end position="36"/>
    </location>
</feature>
<proteinExistence type="predicted"/>
<feature type="compositionally biased region" description="Low complexity" evidence="1">
    <location>
        <begin position="12"/>
        <end position="23"/>
    </location>
</feature>
<feature type="compositionally biased region" description="Basic and acidic residues" evidence="1">
    <location>
        <begin position="1"/>
        <end position="10"/>
    </location>
</feature>
<sequence>MSTLSLDKKRNSSPSIFSNPHSSRNSMPPFSEPTLS</sequence>
<organism evidence="2">
    <name type="scientific">Rhizophora mucronata</name>
    <name type="common">Asiatic mangrove</name>
    <dbReference type="NCBI Taxonomy" id="61149"/>
    <lineage>
        <taxon>Eukaryota</taxon>
        <taxon>Viridiplantae</taxon>
        <taxon>Streptophyta</taxon>
        <taxon>Embryophyta</taxon>
        <taxon>Tracheophyta</taxon>
        <taxon>Spermatophyta</taxon>
        <taxon>Magnoliopsida</taxon>
        <taxon>eudicotyledons</taxon>
        <taxon>Gunneridae</taxon>
        <taxon>Pentapetalae</taxon>
        <taxon>rosids</taxon>
        <taxon>fabids</taxon>
        <taxon>Malpighiales</taxon>
        <taxon>Rhizophoraceae</taxon>
        <taxon>Rhizophora</taxon>
    </lineage>
</organism>
<reference evidence="2" key="1">
    <citation type="submission" date="2018-02" db="EMBL/GenBank/DDBJ databases">
        <title>Rhizophora mucronata_Transcriptome.</title>
        <authorList>
            <person name="Meera S.P."/>
            <person name="Sreeshan A."/>
            <person name="Augustine A."/>
        </authorList>
    </citation>
    <scope>NUCLEOTIDE SEQUENCE</scope>
    <source>
        <tissue evidence="2">Leaf</tissue>
    </source>
</reference>
<evidence type="ECO:0000313" key="2">
    <source>
        <dbReference type="EMBL" id="MBX04472.1"/>
    </source>
</evidence>
<dbReference type="EMBL" id="GGEC01023988">
    <property type="protein sequence ID" value="MBX04472.1"/>
    <property type="molecule type" value="Transcribed_RNA"/>
</dbReference>
<protein>
    <submittedName>
        <fullName evidence="2">Uncharacterized protein</fullName>
    </submittedName>
</protein>
<evidence type="ECO:0000256" key="1">
    <source>
        <dbReference type="SAM" id="MobiDB-lite"/>
    </source>
</evidence>